<keyword evidence="1 2" id="KW-0597">Phosphoprotein</keyword>
<sequence>MVITQPAPEIAKQVILVVDDDEAVRDSLRNMMESEGFEVRAFSNGHDFLSEASLPAIGCLVVDYHMPAMNGLELVSALRGRGVSIPAILITGNPTKYVRDRAAAIAVLVVEKPGLGSYLLDCVREAVAKHAQLLPQGFLYSFPKYSRST</sequence>
<dbReference type="EMBL" id="LT670818">
    <property type="protein sequence ID" value="SHH40993.1"/>
    <property type="molecule type" value="Genomic_DNA"/>
</dbReference>
<dbReference type="SMART" id="SM00448">
    <property type="entry name" value="REC"/>
    <property type="match status" value="1"/>
</dbReference>
<evidence type="ECO:0000256" key="2">
    <source>
        <dbReference type="PROSITE-ProRule" id="PRU00169"/>
    </source>
</evidence>
<accession>A0A1M5SSS0</accession>
<dbReference type="GO" id="GO:0000160">
    <property type="term" value="P:phosphorelay signal transduction system"/>
    <property type="evidence" value="ECO:0007669"/>
    <property type="project" value="InterPro"/>
</dbReference>
<dbReference type="PANTHER" id="PTHR44591:SF25">
    <property type="entry name" value="CHEMOTAXIS TWO-COMPONENT RESPONSE REGULATOR"/>
    <property type="match status" value="1"/>
</dbReference>
<dbReference type="AlphaFoldDB" id="A0A1M5SSS0"/>
<dbReference type="Proteomes" id="UP000190675">
    <property type="component" value="Chromosome I"/>
</dbReference>
<dbReference type="Pfam" id="PF00072">
    <property type="entry name" value="Response_reg"/>
    <property type="match status" value="1"/>
</dbReference>
<name>A0A1M5SSS0_9BRAD</name>
<evidence type="ECO:0000256" key="1">
    <source>
        <dbReference type="ARBA" id="ARBA00022553"/>
    </source>
</evidence>
<feature type="domain" description="Response regulatory" evidence="3">
    <location>
        <begin position="14"/>
        <end position="127"/>
    </location>
</feature>
<gene>
    <name evidence="4" type="ORF">SAMN05444169_7312</name>
</gene>
<evidence type="ECO:0000313" key="4">
    <source>
        <dbReference type="EMBL" id="SHH40993.1"/>
    </source>
</evidence>
<dbReference type="InterPro" id="IPR050595">
    <property type="entry name" value="Bact_response_regulator"/>
</dbReference>
<dbReference type="InterPro" id="IPR011006">
    <property type="entry name" value="CheY-like_superfamily"/>
</dbReference>
<protein>
    <submittedName>
        <fullName evidence="4">Response regulator receiver domain-containing protein</fullName>
    </submittedName>
</protein>
<dbReference type="SUPFAM" id="SSF52172">
    <property type="entry name" value="CheY-like"/>
    <property type="match status" value="1"/>
</dbReference>
<evidence type="ECO:0000259" key="3">
    <source>
        <dbReference type="PROSITE" id="PS50110"/>
    </source>
</evidence>
<evidence type="ECO:0000313" key="5">
    <source>
        <dbReference type="Proteomes" id="UP000190675"/>
    </source>
</evidence>
<dbReference type="PROSITE" id="PS50110">
    <property type="entry name" value="RESPONSE_REGULATORY"/>
    <property type="match status" value="1"/>
</dbReference>
<organism evidence="4 5">
    <name type="scientific">Bradyrhizobium erythrophlei</name>
    <dbReference type="NCBI Taxonomy" id="1437360"/>
    <lineage>
        <taxon>Bacteria</taxon>
        <taxon>Pseudomonadati</taxon>
        <taxon>Pseudomonadota</taxon>
        <taxon>Alphaproteobacteria</taxon>
        <taxon>Hyphomicrobiales</taxon>
        <taxon>Nitrobacteraceae</taxon>
        <taxon>Bradyrhizobium</taxon>
    </lineage>
</organism>
<feature type="modified residue" description="4-aspartylphosphate" evidence="2">
    <location>
        <position position="63"/>
    </location>
</feature>
<dbReference type="InterPro" id="IPR001789">
    <property type="entry name" value="Sig_transdc_resp-reg_receiver"/>
</dbReference>
<dbReference type="Gene3D" id="3.40.50.2300">
    <property type="match status" value="1"/>
</dbReference>
<dbReference type="PANTHER" id="PTHR44591">
    <property type="entry name" value="STRESS RESPONSE REGULATOR PROTEIN 1"/>
    <property type="match status" value="1"/>
</dbReference>
<proteinExistence type="predicted"/>
<reference evidence="4 5" key="1">
    <citation type="submission" date="2016-11" db="EMBL/GenBank/DDBJ databases">
        <authorList>
            <person name="Jaros S."/>
            <person name="Januszkiewicz K."/>
            <person name="Wedrychowicz H."/>
        </authorList>
    </citation>
    <scope>NUCLEOTIDE SEQUENCE [LARGE SCALE GENOMIC DNA]</scope>
    <source>
        <strain evidence="4 5">GAS242</strain>
    </source>
</reference>